<gene>
    <name evidence="1" type="ORF">LCGC14_1175610</name>
</gene>
<evidence type="ECO:0000313" key="1">
    <source>
        <dbReference type="EMBL" id="KKM96691.1"/>
    </source>
</evidence>
<accession>A0A0F9MBI6</accession>
<dbReference type="EMBL" id="LAZR01005845">
    <property type="protein sequence ID" value="KKM96691.1"/>
    <property type="molecule type" value="Genomic_DNA"/>
</dbReference>
<proteinExistence type="predicted"/>
<dbReference type="AlphaFoldDB" id="A0A0F9MBI6"/>
<organism evidence="1">
    <name type="scientific">marine sediment metagenome</name>
    <dbReference type="NCBI Taxonomy" id="412755"/>
    <lineage>
        <taxon>unclassified sequences</taxon>
        <taxon>metagenomes</taxon>
        <taxon>ecological metagenomes</taxon>
    </lineage>
</organism>
<sequence>MIEHISAFGDPFTREQAKECVGSGWSKLIDQIFDVADSTGRPMTIQQIKEKFGGLRFYFSATSVAFDKIYEVTRLAEAESFKICEHCGEPGELRTSLTGWVYTACEEHK</sequence>
<reference evidence="1" key="1">
    <citation type="journal article" date="2015" name="Nature">
        <title>Complex archaea that bridge the gap between prokaryotes and eukaryotes.</title>
        <authorList>
            <person name="Spang A."/>
            <person name="Saw J.H."/>
            <person name="Jorgensen S.L."/>
            <person name="Zaremba-Niedzwiedzka K."/>
            <person name="Martijn J."/>
            <person name="Lind A.E."/>
            <person name="van Eijk R."/>
            <person name="Schleper C."/>
            <person name="Guy L."/>
            <person name="Ettema T.J."/>
        </authorList>
    </citation>
    <scope>NUCLEOTIDE SEQUENCE</scope>
</reference>
<protein>
    <submittedName>
        <fullName evidence="1">Uncharacterized protein</fullName>
    </submittedName>
</protein>
<name>A0A0F9MBI6_9ZZZZ</name>
<comment type="caution">
    <text evidence="1">The sequence shown here is derived from an EMBL/GenBank/DDBJ whole genome shotgun (WGS) entry which is preliminary data.</text>
</comment>